<dbReference type="CDD" id="cd07043">
    <property type="entry name" value="STAS_anti-anti-sigma_factors"/>
    <property type="match status" value="1"/>
</dbReference>
<organism evidence="2 3">
    <name type="scientific">Streptomyces cirratus</name>
    <dbReference type="NCBI Taxonomy" id="68187"/>
    <lineage>
        <taxon>Bacteria</taxon>
        <taxon>Bacillati</taxon>
        <taxon>Actinomycetota</taxon>
        <taxon>Actinomycetes</taxon>
        <taxon>Kitasatosporales</taxon>
        <taxon>Streptomycetaceae</taxon>
        <taxon>Streptomyces</taxon>
    </lineage>
</organism>
<evidence type="ECO:0000313" key="3">
    <source>
        <dbReference type="Proteomes" id="UP000642673"/>
    </source>
</evidence>
<gene>
    <name evidence="2" type="ORF">GCM10010347_33870</name>
</gene>
<dbReference type="EMBL" id="BMVP01000005">
    <property type="protein sequence ID" value="GHB61010.1"/>
    <property type="molecule type" value="Genomic_DNA"/>
</dbReference>
<evidence type="ECO:0000313" key="2">
    <source>
        <dbReference type="EMBL" id="GHB61010.1"/>
    </source>
</evidence>
<reference evidence="3" key="1">
    <citation type="journal article" date="2019" name="Int. J. Syst. Evol. Microbiol.">
        <title>The Global Catalogue of Microorganisms (GCM) 10K type strain sequencing project: providing services to taxonomists for standard genome sequencing and annotation.</title>
        <authorList>
            <consortium name="The Broad Institute Genomics Platform"/>
            <consortium name="The Broad Institute Genome Sequencing Center for Infectious Disease"/>
            <person name="Wu L."/>
            <person name="Ma J."/>
        </authorList>
    </citation>
    <scope>NUCLEOTIDE SEQUENCE [LARGE SCALE GENOMIC DNA]</scope>
    <source>
        <strain evidence="3">JCM 4738</strain>
    </source>
</reference>
<dbReference type="Pfam" id="PF13466">
    <property type="entry name" value="STAS_2"/>
    <property type="match status" value="1"/>
</dbReference>
<dbReference type="Gene3D" id="3.30.750.24">
    <property type="entry name" value="STAS domain"/>
    <property type="match status" value="1"/>
</dbReference>
<dbReference type="InterPro" id="IPR036513">
    <property type="entry name" value="STAS_dom_sf"/>
</dbReference>
<dbReference type="InterPro" id="IPR002645">
    <property type="entry name" value="STAS_dom"/>
</dbReference>
<dbReference type="InterPro" id="IPR058548">
    <property type="entry name" value="MlaB-like_STAS"/>
</dbReference>
<sequence length="131" mass="14393">MPTTRIHHLGNDLLSVTTVRTENAWIITVSGEVDVDTVEPLRRSLEAASSARLPLPVLLNLRDVDFGGSTLVNTLLRARLRIGPDRLSLVDPGPRVIRLLRLTGLDAHFAIGRRPAARPQPDPVPKVTYLP</sequence>
<dbReference type="PROSITE" id="PS50801">
    <property type="entry name" value="STAS"/>
    <property type="match status" value="1"/>
</dbReference>
<dbReference type="SUPFAM" id="SSF52091">
    <property type="entry name" value="SpoIIaa-like"/>
    <property type="match status" value="1"/>
</dbReference>
<dbReference type="Proteomes" id="UP000642673">
    <property type="component" value="Unassembled WGS sequence"/>
</dbReference>
<name>A0ABQ3EXS9_9ACTN</name>
<feature type="domain" description="STAS" evidence="1">
    <location>
        <begin position="14"/>
        <end position="105"/>
    </location>
</feature>
<accession>A0ABQ3EXS9</accession>
<keyword evidence="3" id="KW-1185">Reference proteome</keyword>
<evidence type="ECO:0000259" key="1">
    <source>
        <dbReference type="PROSITE" id="PS50801"/>
    </source>
</evidence>
<comment type="caution">
    <text evidence="2">The sequence shown here is derived from an EMBL/GenBank/DDBJ whole genome shotgun (WGS) entry which is preliminary data.</text>
</comment>
<proteinExistence type="predicted"/>
<protein>
    <recommendedName>
        <fullName evidence="1">STAS domain-containing protein</fullName>
    </recommendedName>
</protein>
<dbReference type="RefSeq" id="WP_190184984.1">
    <property type="nucleotide sequence ID" value="NZ_BMVP01000005.1"/>
</dbReference>